<name>A0A9X6R5U3_BACTJ</name>
<sequence length="227" mass="27164">MNKRDKCIIDDIQKFRVLSRDQIIELYFSNLSNPVSACNLVLKRLQDRNYIKACKDFRPYLYVPSESKMKANSQKVFHFLEIANTYIEMKKYDSNLSHVQVEPKYKKGMVEPDLFCIFQNTPFFVEIQLSIYNEKIMNEKIQRYEQFFHSNVWRDFTWQQKEKEVFPIIIIITNTHYDIESDLKILQYPSIEALMKQHSNKNKKDKPTKGLISKTKDKKDTIKIVVQ</sequence>
<evidence type="ECO:0000313" key="2">
    <source>
        <dbReference type="Proteomes" id="UP000194853"/>
    </source>
</evidence>
<organism evidence="1 2">
    <name type="scientific">Bacillus thuringiensis subsp. jegathesan</name>
    <dbReference type="NCBI Taxonomy" id="56955"/>
    <lineage>
        <taxon>Bacteria</taxon>
        <taxon>Bacillati</taxon>
        <taxon>Bacillota</taxon>
        <taxon>Bacilli</taxon>
        <taxon>Bacillales</taxon>
        <taxon>Bacillaceae</taxon>
        <taxon>Bacillus</taxon>
        <taxon>Bacillus cereus group</taxon>
    </lineage>
</organism>
<accession>A0A9X6R5U3</accession>
<dbReference type="Proteomes" id="UP000194853">
    <property type="component" value="Unassembled WGS sequence"/>
</dbReference>
<dbReference type="EMBL" id="MOOS01000002">
    <property type="protein sequence ID" value="OUB78420.1"/>
    <property type="molecule type" value="Genomic_DNA"/>
</dbReference>
<dbReference type="RefSeq" id="WP_012552751.1">
    <property type="nucleotide sequence ID" value="NZ_MOOS01000002.1"/>
</dbReference>
<protein>
    <recommendedName>
        <fullName evidence="3">Replication-relaxation family protein</fullName>
    </recommendedName>
</protein>
<comment type="caution">
    <text evidence="1">The sequence shown here is derived from an EMBL/GenBank/DDBJ whole genome shotgun (WGS) entry which is preliminary data.</text>
</comment>
<reference evidence="1 2" key="1">
    <citation type="submission" date="2016-10" db="EMBL/GenBank/DDBJ databases">
        <title>Comparative genomics of Bacillus thuringiensis reveals a path to pathogens against multiple invertebrate hosts.</title>
        <authorList>
            <person name="Zheng J."/>
            <person name="Gao Q."/>
            <person name="Liu H."/>
            <person name="Peng D."/>
            <person name="Ruan L."/>
            <person name="Sun M."/>
        </authorList>
    </citation>
    <scope>NUCLEOTIDE SEQUENCE [LARGE SCALE GENOMIC DNA]</scope>
    <source>
        <strain evidence="1">BGSC 4CF1</strain>
    </source>
</reference>
<proteinExistence type="predicted"/>
<gene>
    <name evidence="1" type="ORF">BK750_00075</name>
</gene>
<dbReference type="AlphaFoldDB" id="A0A9X6R5U3"/>
<evidence type="ECO:0008006" key="3">
    <source>
        <dbReference type="Google" id="ProtNLM"/>
    </source>
</evidence>
<evidence type="ECO:0000313" key="1">
    <source>
        <dbReference type="EMBL" id="OUB78420.1"/>
    </source>
</evidence>